<dbReference type="PANTHER" id="PTHR42844:SF1">
    <property type="entry name" value="DIHYDRONEOPTERIN ALDOLASE 1-RELATED"/>
    <property type="match status" value="1"/>
</dbReference>
<dbReference type="InterPro" id="IPR043133">
    <property type="entry name" value="GTP-CH-I_C/QueF"/>
</dbReference>
<name>A0A848B232_9FIRM</name>
<evidence type="ECO:0000256" key="3">
    <source>
        <dbReference type="ARBA" id="ARBA00005708"/>
    </source>
</evidence>
<dbReference type="EC" id="4.1.2.25" evidence="6"/>
<dbReference type="RefSeq" id="WP_019541804.1">
    <property type="nucleotide sequence ID" value="NZ_JABAFA010000002.1"/>
</dbReference>
<dbReference type="GO" id="GO:0004150">
    <property type="term" value="F:dihydroneopterin aldolase activity"/>
    <property type="evidence" value="ECO:0007669"/>
    <property type="project" value="UniProtKB-UniRule"/>
</dbReference>
<organism evidence="8 9">
    <name type="scientific">Selenomonas bovis</name>
    <dbReference type="NCBI Taxonomy" id="416586"/>
    <lineage>
        <taxon>Bacteria</taxon>
        <taxon>Bacillati</taxon>
        <taxon>Bacillota</taxon>
        <taxon>Negativicutes</taxon>
        <taxon>Selenomonadales</taxon>
        <taxon>Selenomonadaceae</taxon>
        <taxon>Selenomonas</taxon>
    </lineage>
</organism>
<evidence type="ECO:0000313" key="8">
    <source>
        <dbReference type="EMBL" id="NMD98260.1"/>
    </source>
</evidence>
<feature type="domain" description="Dihydroneopterin aldolase/epimerase" evidence="7">
    <location>
        <begin position="4"/>
        <end position="117"/>
    </location>
</feature>
<evidence type="ECO:0000256" key="4">
    <source>
        <dbReference type="ARBA" id="ARBA00022909"/>
    </source>
</evidence>
<dbReference type="GO" id="GO:0046654">
    <property type="term" value="P:tetrahydrofolate biosynthetic process"/>
    <property type="evidence" value="ECO:0007669"/>
    <property type="project" value="UniProtKB-UniRule"/>
</dbReference>
<keyword evidence="4 6" id="KW-0289">Folate biosynthesis</keyword>
<keyword evidence="9" id="KW-1185">Reference proteome</keyword>
<proteinExistence type="inferred from homology"/>
<evidence type="ECO:0000256" key="2">
    <source>
        <dbReference type="ARBA" id="ARBA00005013"/>
    </source>
</evidence>
<dbReference type="GO" id="GO:0046656">
    <property type="term" value="P:folic acid biosynthetic process"/>
    <property type="evidence" value="ECO:0007669"/>
    <property type="project" value="UniProtKB-UniRule"/>
</dbReference>
<dbReference type="InterPro" id="IPR006156">
    <property type="entry name" value="Dihydroneopterin_aldolase"/>
</dbReference>
<evidence type="ECO:0000259" key="7">
    <source>
        <dbReference type="SMART" id="SM00905"/>
    </source>
</evidence>
<sequence>MVRASIKNMMFYGFHGIYEYEREQGQKFYIDVEVETKDDKVVETDKIEDGVDMAAIYDVVKDVTENKRFTMLAALGGHIGDRLLKKYPHFAAVTTTIRKPNVPISGSLDYVEATVTRRAE</sequence>
<reference evidence="8 9" key="1">
    <citation type="submission" date="2020-04" db="EMBL/GenBank/DDBJ databases">
        <authorList>
            <person name="Hitch T.C.A."/>
            <person name="Wylensek D."/>
            <person name="Clavel T."/>
        </authorList>
    </citation>
    <scope>NUCLEOTIDE SEQUENCE [LARGE SCALE GENOMIC DNA]</scope>
    <source>
        <strain evidence="8 9">PG-130-P53-12</strain>
    </source>
</reference>
<comment type="catalytic activity">
    <reaction evidence="1 6">
        <text>7,8-dihydroneopterin = 6-hydroxymethyl-7,8-dihydropterin + glycolaldehyde</text>
        <dbReference type="Rhea" id="RHEA:10540"/>
        <dbReference type="ChEBI" id="CHEBI:17001"/>
        <dbReference type="ChEBI" id="CHEBI:17071"/>
        <dbReference type="ChEBI" id="CHEBI:44841"/>
        <dbReference type="EC" id="4.1.2.25"/>
    </reaction>
</comment>
<dbReference type="EMBL" id="JABAFA010000002">
    <property type="protein sequence ID" value="NMD98260.1"/>
    <property type="molecule type" value="Genomic_DNA"/>
</dbReference>
<dbReference type="Pfam" id="PF02152">
    <property type="entry name" value="FolB"/>
    <property type="match status" value="1"/>
</dbReference>
<dbReference type="InterPro" id="IPR006157">
    <property type="entry name" value="FolB_dom"/>
</dbReference>
<comment type="similarity">
    <text evidence="3 6">Belongs to the DHNA family.</text>
</comment>
<dbReference type="SMART" id="SM00905">
    <property type="entry name" value="FolB"/>
    <property type="match status" value="1"/>
</dbReference>
<dbReference type="UniPathway" id="UPA00077">
    <property type="reaction ID" value="UER00154"/>
</dbReference>
<dbReference type="GO" id="GO:0005737">
    <property type="term" value="C:cytoplasm"/>
    <property type="evidence" value="ECO:0007669"/>
    <property type="project" value="TreeGrafter"/>
</dbReference>
<dbReference type="NCBIfam" id="TIGR00526">
    <property type="entry name" value="folB_dom"/>
    <property type="match status" value="1"/>
</dbReference>
<dbReference type="NCBIfam" id="TIGR00525">
    <property type="entry name" value="folB"/>
    <property type="match status" value="1"/>
</dbReference>
<evidence type="ECO:0000256" key="1">
    <source>
        <dbReference type="ARBA" id="ARBA00001353"/>
    </source>
</evidence>
<dbReference type="Proteomes" id="UP000543804">
    <property type="component" value="Unassembled WGS sequence"/>
</dbReference>
<comment type="function">
    <text evidence="6">Catalyzes the conversion of 7,8-dihydroneopterin to 6-hydroxymethyl-7,8-dihydropterin.</text>
</comment>
<evidence type="ECO:0000313" key="9">
    <source>
        <dbReference type="Proteomes" id="UP000543804"/>
    </source>
</evidence>
<protein>
    <recommendedName>
        <fullName evidence="6">7,8-dihydroneopterin aldolase</fullName>
        <ecNumber evidence="6">4.1.2.25</ecNumber>
    </recommendedName>
</protein>
<gene>
    <name evidence="8" type="primary">folB</name>
    <name evidence="8" type="ORF">HF878_01995</name>
</gene>
<dbReference type="PANTHER" id="PTHR42844">
    <property type="entry name" value="DIHYDRONEOPTERIN ALDOLASE 1-RELATED"/>
    <property type="match status" value="1"/>
</dbReference>
<comment type="pathway">
    <text evidence="2 6">Cofactor biosynthesis; tetrahydrofolate biosynthesis; 2-amino-4-hydroxy-6-hydroxymethyl-7,8-dihydropteridine diphosphate from 7,8-dihydroneopterin triphosphate: step 3/4.</text>
</comment>
<keyword evidence="5 6" id="KW-0456">Lyase</keyword>
<evidence type="ECO:0000256" key="5">
    <source>
        <dbReference type="ARBA" id="ARBA00023239"/>
    </source>
</evidence>
<dbReference type="SUPFAM" id="SSF55620">
    <property type="entry name" value="Tetrahydrobiopterin biosynthesis enzymes-like"/>
    <property type="match status" value="1"/>
</dbReference>
<accession>A0A848B232</accession>
<dbReference type="Gene3D" id="3.30.1130.10">
    <property type="match status" value="1"/>
</dbReference>
<comment type="caution">
    <text evidence="8">The sequence shown here is derived from an EMBL/GenBank/DDBJ whole genome shotgun (WGS) entry which is preliminary data.</text>
</comment>
<dbReference type="AlphaFoldDB" id="A0A848B232"/>
<evidence type="ECO:0000256" key="6">
    <source>
        <dbReference type="RuleBase" id="RU362079"/>
    </source>
</evidence>